<organism evidence="4 5">
    <name type="scientific">Aphanocapsa feldmannii 277cV</name>
    <dbReference type="NCBI Taxonomy" id="2507553"/>
    <lineage>
        <taxon>Bacteria</taxon>
        <taxon>Bacillati</taxon>
        <taxon>Cyanobacteriota</taxon>
        <taxon>Cyanophyceae</taxon>
        <taxon>Oscillatoriophycideae</taxon>
        <taxon>Chroococcales</taxon>
        <taxon>Microcystaceae</taxon>
        <taxon>Aphanocapsa</taxon>
    </lineage>
</organism>
<comment type="caution">
    <text evidence="4">The sequence shown here is derived from an EMBL/GenBank/DDBJ whole genome shotgun (WGS) entry which is preliminary data.</text>
</comment>
<dbReference type="Pfam" id="PF00502">
    <property type="entry name" value="Phycobilisome"/>
    <property type="match status" value="1"/>
</dbReference>
<dbReference type="InterPro" id="IPR038719">
    <property type="entry name" value="Phycobilisome_asu/bsu_sf"/>
</dbReference>
<dbReference type="SUPFAM" id="SSF46458">
    <property type="entry name" value="Globin-like"/>
    <property type="match status" value="1"/>
</dbReference>
<name>A0A524RNF8_9CHRO</name>
<comment type="similarity">
    <text evidence="1">Belongs to the phycobiliprotein family.</text>
</comment>
<sequence>MTQAPPDDTPRLSVKALQLISKARILGLPGDPRLPRQARELFAEADEQRRQLGNEELLSLVNLPGSQAPLMGLLQSCADDLVAAARSQLLLEQPQLVERGGALYPGFRAEACWRDLWHFLRCVLYAGACGLSDFTAPRGLEAMAELYLELSVPLDAMVRALVLLKQNTLAAAGAQGIDVLDQAFDHLIGALAAFRQRSPEC</sequence>
<dbReference type="EMBL" id="SRMO01000062">
    <property type="protein sequence ID" value="TGG92583.1"/>
    <property type="molecule type" value="Genomic_DNA"/>
</dbReference>
<dbReference type="GO" id="GO:0030089">
    <property type="term" value="C:phycobilisome"/>
    <property type="evidence" value="ECO:0007669"/>
    <property type="project" value="InterPro"/>
</dbReference>
<evidence type="ECO:0000256" key="3">
    <source>
        <dbReference type="ARBA" id="ARBA00023307"/>
    </source>
</evidence>
<dbReference type="InterPro" id="IPR012128">
    <property type="entry name" value="Phycobilisome_asu/bsu"/>
</dbReference>
<keyword evidence="3" id="KW-0089">Bile pigment</keyword>
<evidence type="ECO:0000313" key="4">
    <source>
        <dbReference type="EMBL" id="TGG92583.1"/>
    </source>
</evidence>
<reference evidence="4 5" key="1">
    <citation type="journal article" date="2019" name="mSystems">
        <title>Life at home and on the roam: Genomic adaptions reflect the dual lifestyle of an intracellular, facultative symbiont.</title>
        <authorList>
            <person name="Burgsdorf I."/>
        </authorList>
    </citation>
    <scope>NUCLEOTIDE SEQUENCE [LARGE SCALE GENOMIC DNA]</scope>
    <source>
        <strain evidence="4">277cV</strain>
    </source>
</reference>
<dbReference type="Proteomes" id="UP000317990">
    <property type="component" value="Unassembled WGS sequence"/>
</dbReference>
<dbReference type="Gene3D" id="1.10.490.20">
    <property type="entry name" value="Phycocyanins"/>
    <property type="match status" value="1"/>
</dbReference>
<dbReference type="AlphaFoldDB" id="A0A524RNF8"/>
<proteinExistence type="inferred from homology"/>
<gene>
    <name evidence="4" type="ORF">ERJ67_05725</name>
</gene>
<evidence type="ECO:0000313" key="5">
    <source>
        <dbReference type="Proteomes" id="UP000317990"/>
    </source>
</evidence>
<evidence type="ECO:0000256" key="1">
    <source>
        <dbReference type="ARBA" id="ARBA00008182"/>
    </source>
</evidence>
<dbReference type="GO" id="GO:0015979">
    <property type="term" value="P:photosynthesis"/>
    <property type="evidence" value="ECO:0007669"/>
    <property type="project" value="InterPro"/>
</dbReference>
<dbReference type="InterPro" id="IPR009050">
    <property type="entry name" value="Globin-like_sf"/>
</dbReference>
<evidence type="ECO:0000256" key="2">
    <source>
        <dbReference type="ARBA" id="ARBA00022991"/>
    </source>
</evidence>
<keyword evidence="2" id="KW-0157">Chromophore</keyword>
<accession>A0A524RNF8</accession>
<protein>
    <submittedName>
        <fullName evidence="4">Phycobilisome polypeptide</fullName>
    </submittedName>
</protein>